<comment type="caution">
    <text evidence="2">The sequence shown here is derived from an EMBL/GenBank/DDBJ whole genome shotgun (WGS) entry which is preliminary data.</text>
</comment>
<reference evidence="2" key="2">
    <citation type="submission" date="2023-04" db="EMBL/GenBank/DDBJ databases">
        <authorList>
            <person name="Bu L."/>
            <person name="Lu L."/>
            <person name="Laidemitt M.R."/>
            <person name="Zhang S.M."/>
            <person name="Mutuku M."/>
            <person name="Mkoji G."/>
            <person name="Steinauer M."/>
            <person name="Loker E.S."/>
        </authorList>
    </citation>
    <scope>NUCLEOTIDE SEQUENCE</scope>
    <source>
        <strain evidence="2">KasaAsao</strain>
        <tissue evidence="2">Whole Snail</tissue>
    </source>
</reference>
<evidence type="ECO:0000313" key="2">
    <source>
        <dbReference type="EMBL" id="KAK0056036.1"/>
    </source>
</evidence>
<feature type="region of interest" description="Disordered" evidence="1">
    <location>
        <begin position="1"/>
        <end position="37"/>
    </location>
</feature>
<name>A0AAD8BK32_BIOPF</name>
<protein>
    <submittedName>
        <fullName evidence="2">Uncharacterized protein</fullName>
    </submittedName>
</protein>
<accession>A0AAD8BK32</accession>
<keyword evidence="3" id="KW-1185">Reference proteome</keyword>
<dbReference type="AlphaFoldDB" id="A0AAD8BK32"/>
<dbReference type="EMBL" id="JASAOG010000064">
    <property type="protein sequence ID" value="KAK0056036.1"/>
    <property type="molecule type" value="Genomic_DNA"/>
</dbReference>
<gene>
    <name evidence="2" type="ORF">Bpfe_014437</name>
</gene>
<sequence>MVNTTEKKLETLQSLRMRSSIADGEHTRKKGLNTPEKKVETLHRLGMRSSIADGEHTRKKKGGNTAEAGDEIFYSRW</sequence>
<dbReference type="Proteomes" id="UP001233172">
    <property type="component" value="Unassembled WGS sequence"/>
</dbReference>
<evidence type="ECO:0000313" key="3">
    <source>
        <dbReference type="Proteomes" id="UP001233172"/>
    </source>
</evidence>
<reference evidence="2" key="1">
    <citation type="journal article" date="2023" name="PLoS Negl. Trop. Dis.">
        <title>A genome sequence for Biomphalaria pfeifferi, the major vector snail for the human-infecting parasite Schistosoma mansoni.</title>
        <authorList>
            <person name="Bu L."/>
            <person name="Lu L."/>
            <person name="Laidemitt M.R."/>
            <person name="Zhang S.M."/>
            <person name="Mutuku M."/>
            <person name="Mkoji G."/>
            <person name="Steinauer M."/>
            <person name="Loker E.S."/>
        </authorList>
    </citation>
    <scope>NUCLEOTIDE SEQUENCE</scope>
    <source>
        <strain evidence="2">KasaAsao</strain>
    </source>
</reference>
<feature type="compositionally biased region" description="Basic and acidic residues" evidence="1">
    <location>
        <begin position="1"/>
        <end position="10"/>
    </location>
</feature>
<proteinExistence type="predicted"/>
<feature type="region of interest" description="Disordered" evidence="1">
    <location>
        <begin position="51"/>
        <end position="77"/>
    </location>
</feature>
<evidence type="ECO:0000256" key="1">
    <source>
        <dbReference type="SAM" id="MobiDB-lite"/>
    </source>
</evidence>
<organism evidence="2 3">
    <name type="scientific">Biomphalaria pfeifferi</name>
    <name type="common">Bloodfluke planorb</name>
    <name type="synonym">Freshwater snail</name>
    <dbReference type="NCBI Taxonomy" id="112525"/>
    <lineage>
        <taxon>Eukaryota</taxon>
        <taxon>Metazoa</taxon>
        <taxon>Spiralia</taxon>
        <taxon>Lophotrochozoa</taxon>
        <taxon>Mollusca</taxon>
        <taxon>Gastropoda</taxon>
        <taxon>Heterobranchia</taxon>
        <taxon>Euthyneura</taxon>
        <taxon>Panpulmonata</taxon>
        <taxon>Hygrophila</taxon>
        <taxon>Lymnaeoidea</taxon>
        <taxon>Planorbidae</taxon>
        <taxon>Biomphalaria</taxon>
    </lineage>
</organism>